<keyword evidence="2" id="KW-1133">Transmembrane helix</keyword>
<dbReference type="EMBL" id="CZKA01000065">
    <property type="protein sequence ID" value="CUR59774.1"/>
    <property type="molecule type" value="Genomic_DNA"/>
</dbReference>
<feature type="transmembrane region" description="Helical" evidence="2">
    <location>
        <begin position="127"/>
        <end position="153"/>
    </location>
</feature>
<reference evidence="3" key="1">
    <citation type="submission" date="2015-08" db="EMBL/GenBank/DDBJ databases">
        <authorList>
            <person name="Babu N.S."/>
            <person name="Beckwith C.J."/>
            <person name="Beseler K.G."/>
            <person name="Brison A."/>
            <person name="Carone J.V."/>
            <person name="Caskin T.P."/>
            <person name="Diamond M."/>
            <person name="Durham M.E."/>
            <person name="Foxe J.M."/>
            <person name="Go M."/>
            <person name="Henderson B.A."/>
            <person name="Jones I.B."/>
            <person name="McGettigan J.A."/>
            <person name="Micheletti S.J."/>
            <person name="Nasrallah M.E."/>
            <person name="Ortiz D."/>
            <person name="Piller C.R."/>
            <person name="Privatt S.R."/>
            <person name="Schneider S.L."/>
            <person name="Sharp S."/>
            <person name="Smith T.C."/>
            <person name="Stanton J.D."/>
            <person name="Ullery H.E."/>
            <person name="Wilson R.J."/>
            <person name="Serrano M.G."/>
            <person name="Buck G."/>
            <person name="Lee V."/>
            <person name="Wang Y."/>
            <person name="Carvalho R."/>
            <person name="Voegtly L."/>
            <person name="Shi R."/>
            <person name="Duckworth R."/>
            <person name="Johnson A."/>
            <person name="Loviza R."/>
            <person name="Walstead R."/>
            <person name="Shah Z."/>
            <person name="Kiflezghi M."/>
            <person name="Wade K."/>
            <person name="Ball S.L."/>
            <person name="Bradley K.W."/>
            <person name="Asai D.J."/>
            <person name="Bowman C.A."/>
            <person name="Russell D.A."/>
            <person name="Pope W.H."/>
            <person name="Jacobs-Sera D."/>
            <person name="Hendrix R.W."/>
            <person name="Hatfull G.F."/>
        </authorList>
    </citation>
    <scope>NUCLEOTIDE SEQUENCE</scope>
</reference>
<feature type="compositionally biased region" description="Pro residues" evidence="1">
    <location>
        <begin position="22"/>
        <end position="43"/>
    </location>
</feature>
<evidence type="ECO:0008006" key="4">
    <source>
        <dbReference type="Google" id="ProtNLM"/>
    </source>
</evidence>
<sequence>MSQQPPDPEDGRDGPGETSDGGPPPPYQPPPSQPPSYQPPPYQPGAYQPAPYQPAPYPQQAGSGSKVAASLGGFFTGVAWLFVVPAVTVGIGSSLWPDLVAPGLAFTGIVTLGGPIALLIPAVTRRFGAFMLIGMAVTLIVLAGVCVAFIALLSASQTG</sequence>
<evidence type="ECO:0000256" key="1">
    <source>
        <dbReference type="SAM" id="MobiDB-lite"/>
    </source>
</evidence>
<proteinExistence type="predicted"/>
<dbReference type="AlphaFoldDB" id="A0A2P2CCQ2"/>
<dbReference type="SUPFAM" id="SSF103473">
    <property type="entry name" value="MFS general substrate transporter"/>
    <property type="match status" value="1"/>
</dbReference>
<protein>
    <recommendedName>
        <fullName evidence="4">DUF4190 domain-containing protein</fullName>
    </recommendedName>
</protein>
<name>A0A2P2CCQ2_9ZZZZ</name>
<keyword evidence="2" id="KW-0472">Membrane</keyword>
<feature type="transmembrane region" description="Helical" evidence="2">
    <location>
        <begin position="67"/>
        <end position="87"/>
    </location>
</feature>
<accession>A0A2P2CCQ2</accession>
<evidence type="ECO:0000313" key="3">
    <source>
        <dbReference type="EMBL" id="CUR59774.1"/>
    </source>
</evidence>
<dbReference type="InterPro" id="IPR036259">
    <property type="entry name" value="MFS_trans_sf"/>
</dbReference>
<keyword evidence="2" id="KW-0812">Transmembrane</keyword>
<evidence type="ECO:0000256" key="2">
    <source>
        <dbReference type="SAM" id="Phobius"/>
    </source>
</evidence>
<organism evidence="3">
    <name type="scientific">metagenome</name>
    <dbReference type="NCBI Taxonomy" id="256318"/>
    <lineage>
        <taxon>unclassified sequences</taxon>
        <taxon>metagenomes</taxon>
    </lineage>
</organism>
<feature type="region of interest" description="Disordered" evidence="1">
    <location>
        <begin position="1"/>
        <end position="66"/>
    </location>
</feature>
<gene>
    <name evidence="3" type="ORF">NOCA2680018</name>
</gene>
<feature type="transmembrane region" description="Helical" evidence="2">
    <location>
        <begin position="99"/>
        <end position="120"/>
    </location>
</feature>